<dbReference type="Gene3D" id="3.30.450.150">
    <property type="entry name" value="Haem-degrading domain"/>
    <property type="match status" value="1"/>
</dbReference>
<dbReference type="SUPFAM" id="SSF143744">
    <property type="entry name" value="GlcG-like"/>
    <property type="match status" value="1"/>
</dbReference>
<organism evidence="1">
    <name type="scientific">Melanopsichium pennsylvanicum 4</name>
    <dbReference type="NCBI Taxonomy" id="1398559"/>
    <lineage>
        <taxon>Eukaryota</taxon>
        <taxon>Fungi</taxon>
        <taxon>Dikarya</taxon>
        <taxon>Basidiomycota</taxon>
        <taxon>Ustilaginomycotina</taxon>
        <taxon>Ustilaginomycetes</taxon>
        <taxon>Ustilaginales</taxon>
        <taxon>Ustilaginaceae</taxon>
        <taxon>Melanopsichium</taxon>
    </lineage>
</organism>
<accession>A0A077QQQ9</accession>
<dbReference type="EMBL" id="HG529514">
    <property type="protein sequence ID" value="CDI51710.1"/>
    <property type="molecule type" value="Genomic_DNA"/>
</dbReference>
<dbReference type="PANTHER" id="PTHR28255:SF1">
    <property type="entry name" value="UPF0303 PROTEIN YBR137W"/>
    <property type="match status" value="1"/>
</dbReference>
<protein>
    <submittedName>
        <fullName evidence="1">Uncharacterized protein</fullName>
    </submittedName>
</protein>
<dbReference type="InterPro" id="IPR038084">
    <property type="entry name" value="PduO/GlcC-like_sf"/>
</dbReference>
<dbReference type="InterPro" id="IPR010371">
    <property type="entry name" value="YBR137W-like"/>
</dbReference>
<dbReference type="GO" id="GO:0006620">
    <property type="term" value="P:post-translational protein targeting to endoplasmic reticulum membrane"/>
    <property type="evidence" value="ECO:0007669"/>
    <property type="project" value="TreeGrafter"/>
</dbReference>
<dbReference type="InterPro" id="IPR005624">
    <property type="entry name" value="PduO/GlcC-like"/>
</dbReference>
<dbReference type="Pfam" id="PF03928">
    <property type="entry name" value="HbpS-like"/>
    <property type="match status" value="1"/>
</dbReference>
<dbReference type="GO" id="GO:0072380">
    <property type="term" value="C:TRC complex"/>
    <property type="evidence" value="ECO:0007669"/>
    <property type="project" value="TreeGrafter"/>
</dbReference>
<evidence type="ECO:0000313" key="1">
    <source>
        <dbReference type="EMBL" id="CDI51710.1"/>
    </source>
</evidence>
<dbReference type="AlphaFoldDB" id="A0A077QQQ9"/>
<dbReference type="PANTHER" id="PTHR28255">
    <property type="match status" value="1"/>
</dbReference>
<reference evidence="1" key="1">
    <citation type="journal article" date="2014" name="Genome Biol. Evol.">
        <title>Gene Loss Rather Than Gene Gain Is Associated with a Host Jump from Monocots to Dicots in the Smut Fungus Melanopsichium pennsylvanicum.</title>
        <authorList>
            <person name="Sharma R."/>
            <person name="Mishra B."/>
            <person name="Runge F."/>
            <person name="Thines M."/>
        </authorList>
    </citation>
    <scope>NUCLEOTIDE SEQUENCE</scope>
    <source>
        <strain evidence="1">4</strain>
    </source>
</reference>
<name>A0A077QQQ9_9BASI</name>
<proteinExistence type="predicted"/>
<sequence length="166" mass="18089">MSQQADPALKDLIEFLQGHESIVIPQLDNDIAFELGLLLRHTFLQIYDPNKDGIVISISLFSGHTLFSCAVGNPAKLGPDNWDWVRRKANTVKRFGQSSYLVGRSRVLKGKDLDGLGPDYAAHGGGFPIRVKGMHAGPVGAIVVSGLAQQQDHNLIVDTLTSFIQK</sequence>